<protein>
    <submittedName>
        <fullName evidence="3">LRRNT domain-containing protein</fullName>
    </submittedName>
</protein>
<reference evidence="2" key="1">
    <citation type="journal article" date="2013" name="Genetics">
        <title>The draft genome and transcriptome of Panagrellus redivivus are shaped by the harsh demands of a free-living lifestyle.</title>
        <authorList>
            <person name="Srinivasan J."/>
            <person name="Dillman A.R."/>
            <person name="Macchietto M.G."/>
            <person name="Heikkinen L."/>
            <person name="Lakso M."/>
            <person name="Fracchia K.M."/>
            <person name="Antoshechkin I."/>
            <person name="Mortazavi A."/>
            <person name="Wong G."/>
            <person name="Sternberg P.W."/>
        </authorList>
    </citation>
    <scope>NUCLEOTIDE SEQUENCE [LARGE SCALE GENOMIC DNA]</scope>
    <source>
        <strain evidence="2">MT8872</strain>
    </source>
</reference>
<dbReference type="Gene3D" id="3.80.10.10">
    <property type="entry name" value="Ribonuclease Inhibitor"/>
    <property type="match status" value="1"/>
</dbReference>
<dbReference type="AlphaFoldDB" id="A0A7E4ULF9"/>
<dbReference type="InterPro" id="IPR032675">
    <property type="entry name" value="LRR_dom_sf"/>
</dbReference>
<evidence type="ECO:0000313" key="3">
    <source>
        <dbReference type="WBParaSite" id="Pan_g10156.t1"/>
    </source>
</evidence>
<keyword evidence="1" id="KW-0732">Signal</keyword>
<dbReference type="Proteomes" id="UP000492821">
    <property type="component" value="Unassembled WGS sequence"/>
</dbReference>
<reference evidence="3" key="2">
    <citation type="submission" date="2020-10" db="UniProtKB">
        <authorList>
            <consortium name="WormBaseParasite"/>
        </authorList>
    </citation>
    <scope>IDENTIFICATION</scope>
</reference>
<dbReference type="WBParaSite" id="Pan_g10156.t1">
    <property type="protein sequence ID" value="Pan_g10156.t1"/>
    <property type="gene ID" value="Pan_g10156"/>
</dbReference>
<feature type="chain" id="PRO_5028923873" evidence="1">
    <location>
        <begin position="21"/>
        <end position="219"/>
    </location>
</feature>
<keyword evidence="2" id="KW-1185">Reference proteome</keyword>
<sequence length="219" mass="24834">MMRNTLFLAIAVLGFVAVNAYIFECVGGCLCNTSDEIIHCHNVSSRQRLEMPPERLRGYTYIGMTNNDIRVLPSEDLLFEKFPDLKAIDIDGNRNFDCSTLDQYTRIHILSDCGKSPEEIGQRTVVDEPATPDCDTHCKLQHHYKALHAYAMKLWKTLKTKLEELNNTPFVTDVRKWVGETIANLRAKLEEKFPDEEDVPVTLAPVPIDAQVTVPPAEE</sequence>
<evidence type="ECO:0000313" key="2">
    <source>
        <dbReference type="Proteomes" id="UP000492821"/>
    </source>
</evidence>
<proteinExistence type="predicted"/>
<evidence type="ECO:0000256" key="1">
    <source>
        <dbReference type="SAM" id="SignalP"/>
    </source>
</evidence>
<accession>A0A7E4ULF9</accession>
<organism evidence="2 3">
    <name type="scientific">Panagrellus redivivus</name>
    <name type="common">Microworm</name>
    <dbReference type="NCBI Taxonomy" id="6233"/>
    <lineage>
        <taxon>Eukaryota</taxon>
        <taxon>Metazoa</taxon>
        <taxon>Ecdysozoa</taxon>
        <taxon>Nematoda</taxon>
        <taxon>Chromadorea</taxon>
        <taxon>Rhabditida</taxon>
        <taxon>Tylenchina</taxon>
        <taxon>Panagrolaimomorpha</taxon>
        <taxon>Panagrolaimoidea</taxon>
        <taxon>Panagrolaimidae</taxon>
        <taxon>Panagrellus</taxon>
    </lineage>
</organism>
<name>A0A7E4ULF9_PANRE</name>
<feature type="signal peptide" evidence="1">
    <location>
        <begin position="1"/>
        <end position="20"/>
    </location>
</feature>